<protein>
    <recommendedName>
        <fullName evidence="2">diguanylate cyclase</fullName>
        <ecNumber evidence="2">2.7.7.65</ecNumber>
    </recommendedName>
</protein>
<dbReference type="GO" id="GO:0052621">
    <property type="term" value="F:diguanylate cyclase activity"/>
    <property type="evidence" value="ECO:0007669"/>
    <property type="project" value="UniProtKB-EC"/>
</dbReference>
<keyword evidence="7" id="KW-1185">Reference proteome</keyword>
<dbReference type="FunFam" id="3.30.70.270:FF:000001">
    <property type="entry name" value="Diguanylate cyclase domain protein"/>
    <property type="match status" value="1"/>
</dbReference>
<dbReference type="InterPro" id="IPR029787">
    <property type="entry name" value="Nucleotide_cyclase"/>
</dbReference>
<evidence type="ECO:0000256" key="2">
    <source>
        <dbReference type="ARBA" id="ARBA00012528"/>
    </source>
</evidence>
<reference evidence="6 7" key="1">
    <citation type="submission" date="2017-10" db="EMBL/GenBank/DDBJ databases">
        <title>Whole genome sequencing of Pseudoxanthomonas broegbernensis DSM 12573(T).</title>
        <authorList>
            <person name="Kumar S."/>
            <person name="Bansal K."/>
            <person name="Kaur A."/>
            <person name="Patil P."/>
            <person name="Sharma S."/>
            <person name="Patil P.B."/>
        </authorList>
    </citation>
    <scope>NUCLEOTIDE SEQUENCE [LARGE SCALE GENOMIC DNA]</scope>
    <source>
        <strain evidence="6 7">DSM 12573</strain>
    </source>
</reference>
<dbReference type="GO" id="GO:1902201">
    <property type="term" value="P:negative regulation of bacterial-type flagellum-dependent cell motility"/>
    <property type="evidence" value="ECO:0007669"/>
    <property type="project" value="TreeGrafter"/>
</dbReference>
<evidence type="ECO:0000313" key="6">
    <source>
        <dbReference type="EMBL" id="KAF1684595.1"/>
    </source>
</evidence>
<dbReference type="EC" id="2.7.7.65" evidence="2"/>
<dbReference type="Gene3D" id="2.60.40.10">
    <property type="entry name" value="Immunoglobulins"/>
    <property type="match status" value="1"/>
</dbReference>
<accession>A0A7V8GK14</accession>
<dbReference type="SMART" id="SM00267">
    <property type="entry name" value="GGDEF"/>
    <property type="match status" value="1"/>
</dbReference>
<dbReference type="EMBL" id="MWIP01000029">
    <property type="protein sequence ID" value="KAF1684595.1"/>
    <property type="molecule type" value="Genomic_DNA"/>
</dbReference>
<keyword evidence="4" id="KW-0732">Signal</keyword>
<feature type="chain" id="PRO_5030622595" description="diguanylate cyclase" evidence="4">
    <location>
        <begin position="24"/>
        <end position="1018"/>
    </location>
</feature>
<dbReference type="AlphaFoldDB" id="A0A7V8GK14"/>
<evidence type="ECO:0000313" key="7">
    <source>
        <dbReference type="Proteomes" id="UP000462066"/>
    </source>
</evidence>
<evidence type="ECO:0000259" key="5">
    <source>
        <dbReference type="PROSITE" id="PS50887"/>
    </source>
</evidence>
<evidence type="ECO:0000256" key="1">
    <source>
        <dbReference type="ARBA" id="ARBA00001946"/>
    </source>
</evidence>
<feature type="signal peptide" evidence="4">
    <location>
        <begin position="1"/>
        <end position="23"/>
    </location>
</feature>
<dbReference type="PROSITE" id="PS50887">
    <property type="entry name" value="GGDEF"/>
    <property type="match status" value="1"/>
</dbReference>
<dbReference type="GO" id="GO:0005886">
    <property type="term" value="C:plasma membrane"/>
    <property type="evidence" value="ECO:0007669"/>
    <property type="project" value="TreeGrafter"/>
</dbReference>
<keyword evidence="3" id="KW-0812">Transmembrane</keyword>
<dbReference type="CDD" id="cd01949">
    <property type="entry name" value="GGDEF"/>
    <property type="match status" value="1"/>
</dbReference>
<dbReference type="SUPFAM" id="SSF55073">
    <property type="entry name" value="Nucleotide cyclase"/>
    <property type="match status" value="1"/>
</dbReference>
<organism evidence="6 7">
    <name type="scientific">Pseudoxanthomonas broegbernensis</name>
    <dbReference type="NCBI Taxonomy" id="83619"/>
    <lineage>
        <taxon>Bacteria</taxon>
        <taxon>Pseudomonadati</taxon>
        <taxon>Pseudomonadota</taxon>
        <taxon>Gammaproteobacteria</taxon>
        <taxon>Lysobacterales</taxon>
        <taxon>Lysobacteraceae</taxon>
        <taxon>Pseudoxanthomonas</taxon>
    </lineage>
</organism>
<name>A0A7V8GK14_9GAMM</name>
<dbReference type="InterPro" id="IPR011110">
    <property type="entry name" value="Reg_prop"/>
</dbReference>
<dbReference type="InterPro" id="IPR015943">
    <property type="entry name" value="WD40/YVTN_repeat-like_dom_sf"/>
</dbReference>
<dbReference type="PANTHER" id="PTHR45138">
    <property type="entry name" value="REGULATORY COMPONENTS OF SENSORY TRANSDUCTION SYSTEM"/>
    <property type="match status" value="1"/>
</dbReference>
<dbReference type="RefSeq" id="WP_162312308.1">
    <property type="nucleotide sequence ID" value="NZ_MWIP01000029.1"/>
</dbReference>
<keyword evidence="3" id="KW-1133">Transmembrane helix</keyword>
<evidence type="ECO:0000256" key="3">
    <source>
        <dbReference type="SAM" id="Phobius"/>
    </source>
</evidence>
<dbReference type="InterPro" id="IPR000160">
    <property type="entry name" value="GGDEF_dom"/>
</dbReference>
<dbReference type="Proteomes" id="UP000462066">
    <property type="component" value="Unassembled WGS sequence"/>
</dbReference>
<comment type="caution">
    <text evidence="6">The sequence shown here is derived from an EMBL/GenBank/DDBJ whole genome shotgun (WGS) entry which is preliminary data.</text>
</comment>
<dbReference type="PANTHER" id="PTHR45138:SF6">
    <property type="entry name" value="DIGUANYLATE CYCLASE DGCN"/>
    <property type="match status" value="1"/>
</dbReference>
<dbReference type="GO" id="GO:0043709">
    <property type="term" value="P:cell adhesion involved in single-species biofilm formation"/>
    <property type="evidence" value="ECO:0007669"/>
    <property type="project" value="TreeGrafter"/>
</dbReference>
<dbReference type="Gene3D" id="2.130.10.10">
    <property type="entry name" value="YVTN repeat-like/Quinoprotein amine dehydrogenase"/>
    <property type="match status" value="2"/>
</dbReference>
<feature type="domain" description="GGDEF" evidence="5">
    <location>
        <begin position="841"/>
        <end position="980"/>
    </location>
</feature>
<dbReference type="InterPro" id="IPR013783">
    <property type="entry name" value="Ig-like_fold"/>
</dbReference>
<dbReference type="Pfam" id="PF07494">
    <property type="entry name" value="Reg_prop"/>
    <property type="match status" value="3"/>
</dbReference>
<gene>
    <name evidence="6" type="ORF">B1992_14905</name>
</gene>
<dbReference type="NCBIfam" id="TIGR00254">
    <property type="entry name" value="GGDEF"/>
    <property type="match status" value="1"/>
</dbReference>
<feature type="transmembrane region" description="Helical" evidence="3">
    <location>
        <begin position="751"/>
        <end position="772"/>
    </location>
</feature>
<dbReference type="Pfam" id="PF00990">
    <property type="entry name" value="GGDEF"/>
    <property type="match status" value="1"/>
</dbReference>
<comment type="cofactor">
    <cofactor evidence="1">
        <name>Mg(2+)</name>
        <dbReference type="ChEBI" id="CHEBI:18420"/>
    </cofactor>
</comment>
<sequence length="1018" mass="111303">MAARACARLLLASWAAVALPAVALDADKPFRDYVSDTWGVEQGLPQISVLSIAQDPSGYLWFGTQGGLARFDGTRFFRYTQHDADALGSHVQALRADPGGRLWIGTSQGLLVLEQGRFRTLDPARAPDGPSGTFSVAALALDGDGRMLVGGPDGVYVAEGDRLAPLHALSGPALSLLPREDGLWIGGIGQVLRTEADGLHPLPLPTAARGAQVTALVETADGIWAGTSQGLFHLRDGAWRRLGGGEREAAAPVEALCADRDGNLWVATSGQLKRIRDGRIAERIEDAPAGNAIRALFEDRNGNLWLGSMIGGVTRLWDGWTRRLSVPEGLGNPVLWAIAGAPDGEIWVGGSDGVDAWSGGHFQRRVPGARLPHPEAYSLLAEADRTWIGTRAGAAVLRHGRVETPAALAPMRSAQINGIVRDRARRLWFATTQGLFMLPPGGGSPVHYTTQDGLGDVRVRLVHETGNGRILLGTYRGLYEWRDGRILPLGRQTGLIDDTMISAILELEDGRWVVGSTTGEDLRVFDGRRWHQIGRAQDLPTNVAFFLAQASGQLWVAGMRGIYRLPLEELDRAIADPGHRVAATMVINSGSDRPGGQQDKCCNGAGNSRGLLRDGRLWLPTRDGALLVDTAPAPAHVVEPAVQIERVQALGSWLLPDAGAPMALPVDARELKFEFTVPVFRPTHTPQLRYRLAGYEQAWHELDNPAMRMAAYSHLPPGRYTFEVADFSRAKPMASAARLELEIPPRLHETLVFRLLLLTLLGGIPYLGYLWLQRRHARQRTELELLVQERTRDLQAVNARLEAISFTDPLTGLHNRRYLSRQIPADLSFYERDAGYRDGTDALVFVLLDLDHFKSINDTHGHAAGDRVLEQLADVLGGLVRRGDYVARWGGEEFLLVFRPLPRGQLAQIGQRLCEQIANHDFDLGNGMCHRLTASIGLIECPLFPESPRLLGWEQLVTLADRALYRAKASGRNNWFAYRPIPGARPPSGMLAFEGDPWWLVDAGLLEMYGEDGPAAKE</sequence>
<dbReference type="InterPro" id="IPR050469">
    <property type="entry name" value="Diguanylate_Cyclase"/>
</dbReference>
<dbReference type="InterPro" id="IPR043128">
    <property type="entry name" value="Rev_trsase/Diguanyl_cyclase"/>
</dbReference>
<evidence type="ECO:0000256" key="4">
    <source>
        <dbReference type="SAM" id="SignalP"/>
    </source>
</evidence>
<dbReference type="Gene3D" id="3.30.70.270">
    <property type="match status" value="1"/>
</dbReference>
<proteinExistence type="predicted"/>
<keyword evidence="3" id="KW-0472">Membrane</keyword>
<dbReference type="SUPFAM" id="SSF63829">
    <property type="entry name" value="Calcium-dependent phosphotriesterase"/>
    <property type="match status" value="2"/>
</dbReference>